<organism evidence="2 3">
    <name type="scientific">Haoranjiania flava</name>
    <dbReference type="NCBI Taxonomy" id="1856322"/>
    <lineage>
        <taxon>Bacteria</taxon>
        <taxon>Pseudomonadati</taxon>
        <taxon>Bacteroidota</taxon>
        <taxon>Chitinophagia</taxon>
        <taxon>Chitinophagales</taxon>
        <taxon>Chitinophagaceae</taxon>
        <taxon>Haoranjiania</taxon>
    </lineage>
</organism>
<keyword evidence="1" id="KW-0175">Coiled coil</keyword>
<dbReference type="AlphaFoldDB" id="A0AAE3IMI5"/>
<name>A0AAE3IMI5_9BACT</name>
<dbReference type="Proteomes" id="UP001209317">
    <property type="component" value="Unassembled WGS sequence"/>
</dbReference>
<accession>A0AAE3IMI5</accession>
<comment type="caution">
    <text evidence="2">The sequence shown here is derived from an EMBL/GenBank/DDBJ whole genome shotgun (WGS) entry which is preliminary data.</text>
</comment>
<evidence type="ECO:0000313" key="2">
    <source>
        <dbReference type="EMBL" id="MCU7694623.1"/>
    </source>
</evidence>
<dbReference type="RefSeq" id="WP_263038109.1">
    <property type="nucleotide sequence ID" value="NZ_JAOTPL010000011.1"/>
</dbReference>
<gene>
    <name evidence="2" type="ORF">OD355_08860</name>
</gene>
<sequence>MKIYCTFVVRIIKEDMLYAVQYVNKETDCFQECFDKWNDIVYLEEFFENNKSDLSMKIEDAICKTLYEAAQLENKILDCISGLSNQTLDNYIFLPLHKNDDYDIPLLQSKAYGKHKGKSFLRLYAIRLKDGCYLITGGALKLTATMQERQHTQEELEKLKQISNILRKKDIFDSFDIGILIPE</sequence>
<keyword evidence="3" id="KW-1185">Reference proteome</keyword>
<evidence type="ECO:0000313" key="3">
    <source>
        <dbReference type="Proteomes" id="UP001209317"/>
    </source>
</evidence>
<reference evidence="2" key="1">
    <citation type="submission" date="2022-10" db="EMBL/GenBank/DDBJ databases">
        <authorList>
            <person name="Kim H.S."/>
            <person name="Kim J.-S."/>
            <person name="Suh M.K."/>
            <person name="Eom M.K."/>
            <person name="Lee J.-S."/>
        </authorList>
    </citation>
    <scope>NUCLEOTIDE SEQUENCE</scope>
    <source>
        <strain evidence="2">LIP-5</strain>
    </source>
</reference>
<proteinExistence type="predicted"/>
<evidence type="ECO:0000256" key="1">
    <source>
        <dbReference type="SAM" id="Coils"/>
    </source>
</evidence>
<dbReference type="EMBL" id="JAOTPL010000011">
    <property type="protein sequence ID" value="MCU7694623.1"/>
    <property type="molecule type" value="Genomic_DNA"/>
</dbReference>
<feature type="coiled-coil region" evidence="1">
    <location>
        <begin position="142"/>
        <end position="169"/>
    </location>
</feature>
<protein>
    <submittedName>
        <fullName evidence="2">Uncharacterized protein</fullName>
    </submittedName>
</protein>